<dbReference type="InterPro" id="IPR036390">
    <property type="entry name" value="WH_DNA-bd_sf"/>
</dbReference>
<dbReference type="Pfam" id="PF09339">
    <property type="entry name" value="HTH_IclR"/>
    <property type="match status" value="1"/>
</dbReference>
<dbReference type="InterPro" id="IPR005471">
    <property type="entry name" value="Tscrpt_reg_IclR_N"/>
</dbReference>
<protein>
    <submittedName>
        <fullName evidence="3">ROK family transcriptional regulator</fullName>
    </submittedName>
</protein>
<dbReference type="PANTHER" id="PTHR18964">
    <property type="entry name" value="ROK (REPRESSOR, ORF, KINASE) FAMILY"/>
    <property type="match status" value="1"/>
</dbReference>
<dbReference type="RefSeq" id="WP_154544189.1">
    <property type="nucleotide sequence ID" value="NZ_VULO01000005.1"/>
</dbReference>
<dbReference type="Gene3D" id="3.30.420.40">
    <property type="match status" value="2"/>
</dbReference>
<dbReference type="SUPFAM" id="SSF53067">
    <property type="entry name" value="Actin-like ATPase domain"/>
    <property type="match status" value="1"/>
</dbReference>
<organism evidence="3 4">
    <name type="scientific">Scrofimicrobium canadense</name>
    <dbReference type="NCBI Taxonomy" id="2652290"/>
    <lineage>
        <taxon>Bacteria</taxon>
        <taxon>Bacillati</taxon>
        <taxon>Actinomycetota</taxon>
        <taxon>Actinomycetes</taxon>
        <taxon>Actinomycetales</taxon>
        <taxon>Actinomycetaceae</taxon>
        <taxon>Scrofimicrobium</taxon>
    </lineage>
</organism>
<dbReference type="AlphaFoldDB" id="A0A6N7W3Z3"/>
<reference evidence="3 4" key="1">
    <citation type="submission" date="2019-08" db="EMBL/GenBank/DDBJ databases">
        <title>In-depth cultivation of the pig gut microbiome towards novel bacterial diversity and tailored functional studies.</title>
        <authorList>
            <person name="Wylensek D."/>
            <person name="Hitch T.C.A."/>
            <person name="Clavel T."/>
        </authorList>
    </citation>
    <scope>NUCLEOTIDE SEQUENCE [LARGE SCALE GENOMIC DNA]</scope>
    <source>
        <strain evidence="3 4">WB03_NA08</strain>
    </source>
</reference>
<evidence type="ECO:0000313" key="3">
    <source>
        <dbReference type="EMBL" id="MSS84121.1"/>
    </source>
</evidence>
<comment type="caution">
    <text evidence="3">The sequence shown here is derived from an EMBL/GenBank/DDBJ whole genome shotgun (WGS) entry which is preliminary data.</text>
</comment>
<dbReference type="PROSITE" id="PS01125">
    <property type="entry name" value="ROK"/>
    <property type="match status" value="1"/>
</dbReference>
<accession>A0A6N7W3Z3</accession>
<dbReference type="PANTHER" id="PTHR18964:SF149">
    <property type="entry name" value="BIFUNCTIONAL UDP-N-ACETYLGLUCOSAMINE 2-EPIMERASE_N-ACETYLMANNOSAMINE KINASE"/>
    <property type="match status" value="1"/>
</dbReference>
<dbReference type="SUPFAM" id="SSF46785">
    <property type="entry name" value="Winged helix' DNA-binding domain"/>
    <property type="match status" value="1"/>
</dbReference>
<dbReference type="InterPro" id="IPR049874">
    <property type="entry name" value="ROK_cs"/>
</dbReference>
<name>A0A6N7W3Z3_9ACTO</name>
<comment type="similarity">
    <text evidence="1">Belongs to the ROK (NagC/XylR) family.</text>
</comment>
<evidence type="ECO:0000259" key="2">
    <source>
        <dbReference type="Pfam" id="PF09339"/>
    </source>
</evidence>
<evidence type="ECO:0000256" key="1">
    <source>
        <dbReference type="ARBA" id="ARBA00006479"/>
    </source>
</evidence>
<keyword evidence="4" id="KW-1185">Reference proteome</keyword>
<dbReference type="Proteomes" id="UP000470875">
    <property type="component" value="Unassembled WGS sequence"/>
</dbReference>
<dbReference type="InterPro" id="IPR043129">
    <property type="entry name" value="ATPase_NBD"/>
</dbReference>
<dbReference type="EMBL" id="VULO01000005">
    <property type="protein sequence ID" value="MSS84121.1"/>
    <property type="molecule type" value="Genomic_DNA"/>
</dbReference>
<evidence type="ECO:0000313" key="4">
    <source>
        <dbReference type="Proteomes" id="UP000470875"/>
    </source>
</evidence>
<sequence length="382" mass="40614">MTGKSRDLTKGNRQTVLGCLLDGQALSRIDIAKMTGFSPATVNRLTAALMASGLVEEVGSDISTGGRPSLLVKFNPQARQILAADVTQHGIELAETSLLGDVLSKRFISIKGLDGPGIMQQFVRAIAEQCQAHKESPYVAVGVSVPGPVTSDGIVTIAPAVDWYDADLGTALRREVPILCTVENDVNLIAYAEYHRQFAGTIDALVAIGVYQGVGAGIVEGGRLWRGNGGAAGQFGRMLMDVEGLRSNRKGFGQVERRLGADALRERAVEAAVVISDDDSADVVFKQVQEGDAKATQLFAEAMDEYAFQLANLSAIVAPEVIVFAGLFEKWSHLVIPELETRLEGNVLHRPTLLAATLKDDAKLVGAALYACDRQGGILSLA</sequence>
<feature type="domain" description="HTH iclR-type" evidence="2">
    <location>
        <begin position="16"/>
        <end position="57"/>
    </location>
</feature>
<dbReference type="Pfam" id="PF00480">
    <property type="entry name" value="ROK"/>
    <property type="match status" value="1"/>
</dbReference>
<proteinExistence type="inferred from homology"/>
<gene>
    <name evidence="3" type="ORF">FYJ24_04935</name>
</gene>
<dbReference type="InterPro" id="IPR000600">
    <property type="entry name" value="ROK"/>
</dbReference>
<dbReference type="Gene3D" id="1.10.10.10">
    <property type="entry name" value="Winged helix-like DNA-binding domain superfamily/Winged helix DNA-binding domain"/>
    <property type="match status" value="1"/>
</dbReference>
<dbReference type="InterPro" id="IPR036388">
    <property type="entry name" value="WH-like_DNA-bd_sf"/>
</dbReference>